<protein>
    <submittedName>
        <fullName evidence="5">RNA methyltransferase TrmH, group 3</fullName>
        <ecNumber evidence="5">2.1.1.-</ecNumber>
    </submittedName>
</protein>
<dbReference type="SMART" id="SM00967">
    <property type="entry name" value="SpoU_sub_bind"/>
    <property type="match status" value="1"/>
</dbReference>
<reference evidence="5" key="2">
    <citation type="journal article" date="2014" name="ISME J.">
        <title>Microbial stratification in low pH oxic and suboxic macroscopic growths along an acid mine drainage.</title>
        <authorList>
            <person name="Mendez-Garcia C."/>
            <person name="Mesa V."/>
            <person name="Sprenger R.R."/>
            <person name="Richter M."/>
            <person name="Diez M.S."/>
            <person name="Solano J."/>
            <person name="Bargiela R."/>
            <person name="Golyshina O.V."/>
            <person name="Manteca A."/>
            <person name="Ramos J.L."/>
            <person name="Gallego J.R."/>
            <person name="Llorente I."/>
            <person name="Martins Dos Santos V.A."/>
            <person name="Jensen O.N."/>
            <person name="Pelaez A.I."/>
            <person name="Sanchez J."/>
            <person name="Ferrer M."/>
        </authorList>
    </citation>
    <scope>NUCLEOTIDE SEQUENCE</scope>
</reference>
<feature type="domain" description="RNA 2-O ribose methyltransferase substrate binding" evidence="3">
    <location>
        <begin position="5"/>
        <end position="80"/>
    </location>
</feature>
<name>T1AN27_9ZZZZ</name>
<dbReference type="GO" id="GO:0032259">
    <property type="term" value="P:methylation"/>
    <property type="evidence" value="ECO:0007669"/>
    <property type="project" value="UniProtKB-KW"/>
</dbReference>
<dbReference type="GO" id="GO:0005829">
    <property type="term" value="C:cytosol"/>
    <property type="evidence" value="ECO:0007669"/>
    <property type="project" value="TreeGrafter"/>
</dbReference>
<dbReference type="GO" id="GO:0008173">
    <property type="term" value="F:RNA methyltransferase activity"/>
    <property type="evidence" value="ECO:0007669"/>
    <property type="project" value="InterPro"/>
</dbReference>
<dbReference type="Pfam" id="PF00588">
    <property type="entry name" value="SpoU_methylase"/>
    <property type="match status" value="1"/>
</dbReference>
<dbReference type="InterPro" id="IPR001537">
    <property type="entry name" value="SpoU_MeTrfase"/>
</dbReference>
<reference evidence="5" key="1">
    <citation type="submission" date="2013-08" db="EMBL/GenBank/DDBJ databases">
        <authorList>
            <person name="Mendez C."/>
            <person name="Richter M."/>
            <person name="Ferrer M."/>
            <person name="Sanchez J."/>
        </authorList>
    </citation>
    <scope>NUCLEOTIDE SEQUENCE</scope>
</reference>
<dbReference type="CDD" id="cd18103">
    <property type="entry name" value="SpoU-like_RlmB"/>
    <property type="match status" value="1"/>
</dbReference>
<sequence>MKTERIYGMHALDAALLAQRVCFRLYVLEGRCGPRLTALRRRFEAADVPVFEVSRSTLDRMSGGGVHQGVLAEVEAVSRGSAENLGGWLAQASETAVMLVLDGVQDPRNLGACLRSAAAFGVSCVVVPRHGAAPMHALAVKAASGGAEQVPTLTVPNLARALREIREAGFWLIGLDPHASRSIDEGSFSDRTALVLGGEGAGLKRLTREACQDFVRIPMRGSAESLNVSVAAGIALYVLAEQRSGPGVAPNRENRLK</sequence>
<dbReference type="InterPro" id="IPR029026">
    <property type="entry name" value="tRNA_m1G_MTases_N"/>
</dbReference>
<dbReference type="EC" id="2.1.1.-" evidence="5"/>
<comment type="caution">
    <text evidence="5">The sequence shown here is derived from an EMBL/GenBank/DDBJ whole genome shotgun (WGS) entry which is preliminary data.</text>
</comment>
<dbReference type="InterPro" id="IPR029064">
    <property type="entry name" value="Ribosomal_eL30-like_sf"/>
</dbReference>
<dbReference type="SUPFAM" id="SSF55315">
    <property type="entry name" value="L30e-like"/>
    <property type="match status" value="1"/>
</dbReference>
<dbReference type="InterPro" id="IPR004441">
    <property type="entry name" value="rRNA_MeTrfase_TrmH"/>
</dbReference>
<keyword evidence="2 5" id="KW-0808">Transferase</keyword>
<evidence type="ECO:0000313" key="5">
    <source>
        <dbReference type="EMBL" id="EQD57898.1"/>
    </source>
</evidence>
<dbReference type="SUPFAM" id="SSF75217">
    <property type="entry name" value="alpha/beta knot"/>
    <property type="match status" value="1"/>
</dbReference>
<dbReference type="Pfam" id="PF08032">
    <property type="entry name" value="SpoU_sub_bind"/>
    <property type="match status" value="1"/>
</dbReference>
<dbReference type="EMBL" id="AUZY01005624">
    <property type="protein sequence ID" value="EQD57898.1"/>
    <property type="molecule type" value="Genomic_DNA"/>
</dbReference>
<organism evidence="5">
    <name type="scientific">mine drainage metagenome</name>
    <dbReference type="NCBI Taxonomy" id="410659"/>
    <lineage>
        <taxon>unclassified sequences</taxon>
        <taxon>metagenomes</taxon>
        <taxon>ecological metagenomes</taxon>
    </lineage>
</organism>
<evidence type="ECO:0000259" key="3">
    <source>
        <dbReference type="SMART" id="SM00967"/>
    </source>
</evidence>
<dbReference type="Gene3D" id="3.40.1280.10">
    <property type="match status" value="1"/>
</dbReference>
<dbReference type="InterPro" id="IPR029028">
    <property type="entry name" value="Alpha/beta_knot_MTases"/>
</dbReference>
<dbReference type="AlphaFoldDB" id="T1AN27"/>
<gene>
    <name evidence="5" type="ORF">B1B_08592</name>
    <name evidence="4" type="ORF">B2A_13460</name>
</gene>
<dbReference type="GO" id="GO:0003723">
    <property type="term" value="F:RNA binding"/>
    <property type="evidence" value="ECO:0007669"/>
    <property type="project" value="InterPro"/>
</dbReference>
<accession>T1AN27</accession>
<evidence type="ECO:0000256" key="2">
    <source>
        <dbReference type="ARBA" id="ARBA00022679"/>
    </source>
</evidence>
<dbReference type="EMBL" id="AUZZ01009747">
    <property type="protein sequence ID" value="EQD32638.1"/>
    <property type="molecule type" value="Genomic_DNA"/>
</dbReference>
<dbReference type="NCBIfam" id="TIGR00186">
    <property type="entry name" value="rRNA_methyl_3"/>
    <property type="match status" value="1"/>
</dbReference>
<dbReference type="PANTHER" id="PTHR46429:SF1">
    <property type="entry name" value="23S RRNA (GUANOSINE-2'-O-)-METHYLTRANSFERASE RLMB"/>
    <property type="match status" value="1"/>
</dbReference>
<dbReference type="GO" id="GO:0006396">
    <property type="term" value="P:RNA processing"/>
    <property type="evidence" value="ECO:0007669"/>
    <property type="project" value="InterPro"/>
</dbReference>
<dbReference type="PANTHER" id="PTHR46429">
    <property type="entry name" value="23S RRNA (GUANOSINE-2'-O-)-METHYLTRANSFERASE RLMB"/>
    <property type="match status" value="1"/>
</dbReference>
<evidence type="ECO:0000313" key="4">
    <source>
        <dbReference type="EMBL" id="EQD32638.1"/>
    </source>
</evidence>
<proteinExistence type="predicted"/>
<dbReference type="InterPro" id="IPR013123">
    <property type="entry name" value="SpoU_subst-bd"/>
</dbReference>
<evidence type="ECO:0000256" key="1">
    <source>
        <dbReference type="ARBA" id="ARBA00022603"/>
    </source>
</evidence>
<keyword evidence="1 5" id="KW-0489">Methyltransferase</keyword>
<dbReference type="Gene3D" id="3.30.1330.30">
    <property type="match status" value="1"/>
</dbReference>